<dbReference type="AlphaFoldDB" id="A0A2T7PEL8"/>
<dbReference type="OrthoDB" id="6150750at2759"/>
<evidence type="ECO:0000256" key="2">
    <source>
        <dbReference type="ARBA" id="ARBA00023157"/>
    </source>
</evidence>
<evidence type="ECO:0000313" key="6">
    <source>
        <dbReference type="Proteomes" id="UP000245119"/>
    </source>
</evidence>
<evidence type="ECO:0000256" key="3">
    <source>
        <dbReference type="PROSITE-ProRule" id="PRU00059"/>
    </source>
</evidence>
<sequence>MTQWQASIHSGSQHQSPLLLVAARRRTRGQAALHGCRDVQASVHRLLHHLCVVCLRPRSAVFRSRGRNRCDLIWRRSLFSGLPRGLSEVNITCCATVTTSTSCREGKVRTIPLDNIPVILDVQPPSQKRLDSTCSWRLVPDDSKRHVVLDLETYSELDCSSGNFSIYDARNCSHGVRAGLNRFLPSSCLAVMRSLSSGGYPLLHRRPSDSLSERGPLPVSSRRLYFYLISGDNCPVRIVSHHRGVTLRVDVLETDGQPAGCDVSFLDVVHEDADGNITKDDPRCTADGQTVYWLKANSVILSPAWNLTKVLIRVVPLENPECQGRVTHDTAPSDEVLVITQPPSGVSRSLQYANNAWCRYLVSGERETDHVTARVTGEMCEQFHFCGDYVRLYDGNSTDSPLLYDSGGDNHISVYITSRTRYVMMEIWTDDRDNYGFVRAEFNSVPDNAFCQGVITLKATREANNLTSVNYPNYYPVNYLCHYCITSDDNNDIIYADVLDADLTYTCLDFVEVYDGEDMNFLLRKCVMNMS</sequence>
<keyword evidence="6" id="KW-1185">Reference proteome</keyword>
<organism evidence="5 6">
    <name type="scientific">Pomacea canaliculata</name>
    <name type="common">Golden apple snail</name>
    <dbReference type="NCBI Taxonomy" id="400727"/>
    <lineage>
        <taxon>Eukaryota</taxon>
        <taxon>Metazoa</taxon>
        <taxon>Spiralia</taxon>
        <taxon>Lophotrochozoa</taxon>
        <taxon>Mollusca</taxon>
        <taxon>Gastropoda</taxon>
        <taxon>Caenogastropoda</taxon>
        <taxon>Architaenioglossa</taxon>
        <taxon>Ampullarioidea</taxon>
        <taxon>Ampullariidae</taxon>
        <taxon>Pomacea</taxon>
    </lineage>
</organism>
<proteinExistence type="predicted"/>
<dbReference type="Proteomes" id="UP000245119">
    <property type="component" value="Linkage Group LG4"/>
</dbReference>
<keyword evidence="1" id="KW-0677">Repeat</keyword>
<dbReference type="PANTHER" id="PTHR24251:SF30">
    <property type="entry name" value="MEMBRANE FRIZZLED-RELATED PROTEIN"/>
    <property type="match status" value="1"/>
</dbReference>
<evidence type="ECO:0000313" key="5">
    <source>
        <dbReference type="EMBL" id="PVD31856.1"/>
    </source>
</evidence>
<dbReference type="PROSITE" id="PS01180">
    <property type="entry name" value="CUB"/>
    <property type="match status" value="1"/>
</dbReference>
<evidence type="ECO:0000256" key="1">
    <source>
        <dbReference type="ARBA" id="ARBA00022737"/>
    </source>
</evidence>
<gene>
    <name evidence="5" type="ORF">C0Q70_07275</name>
</gene>
<dbReference type="Pfam" id="PF00431">
    <property type="entry name" value="CUB"/>
    <property type="match status" value="1"/>
</dbReference>
<dbReference type="InterPro" id="IPR000859">
    <property type="entry name" value="CUB_dom"/>
</dbReference>
<name>A0A2T7PEL8_POMCA</name>
<accession>A0A2T7PEL8</accession>
<protein>
    <recommendedName>
        <fullName evidence="4">CUB domain-containing protein</fullName>
    </recommendedName>
</protein>
<comment type="caution">
    <text evidence="5">The sequence shown here is derived from an EMBL/GenBank/DDBJ whole genome shotgun (WGS) entry which is preliminary data.</text>
</comment>
<dbReference type="PANTHER" id="PTHR24251">
    <property type="entry name" value="OVOCHYMASE-RELATED"/>
    <property type="match status" value="1"/>
</dbReference>
<dbReference type="InterPro" id="IPR035914">
    <property type="entry name" value="Sperma_CUB_dom_sf"/>
</dbReference>
<dbReference type="SUPFAM" id="SSF49854">
    <property type="entry name" value="Spermadhesin, CUB domain"/>
    <property type="match status" value="2"/>
</dbReference>
<keyword evidence="2" id="KW-1015">Disulfide bond</keyword>
<comment type="caution">
    <text evidence="3">Lacks conserved residue(s) required for the propagation of feature annotation.</text>
</comment>
<evidence type="ECO:0000259" key="4">
    <source>
        <dbReference type="PROSITE" id="PS01180"/>
    </source>
</evidence>
<dbReference type="Gene3D" id="2.60.120.290">
    <property type="entry name" value="Spermadhesin, CUB domain"/>
    <property type="match status" value="2"/>
</dbReference>
<feature type="domain" description="CUB" evidence="4">
    <location>
        <begin position="451"/>
        <end position="531"/>
    </location>
</feature>
<reference evidence="5 6" key="1">
    <citation type="submission" date="2018-04" db="EMBL/GenBank/DDBJ databases">
        <title>The genome of golden apple snail Pomacea canaliculata provides insight into stress tolerance and invasive adaptation.</title>
        <authorList>
            <person name="Liu C."/>
            <person name="Liu B."/>
            <person name="Ren Y."/>
            <person name="Zhang Y."/>
            <person name="Wang H."/>
            <person name="Li S."/>
            <person name="Jiang F."/>
            <person name="Yin L."/>
            <person name="Zhang G."/>
            <person name="Qian W."/>
            <person name="Fan W."/>
        </authorList>
    </citation>
    <scope>NUCLEOTIDE SEQUENCE [LARGE SCALE GENOMIC DNA]</scope>
    <source>
        <strain evidence="5">SZHN2017</strain>
        <tissue evidence="5">Muscle</tissue>
    </source>
</reference>
<dbReference type="EMBL" id="PZQS01000004">
    <property type="protein sequence ID" value="PVD31856.1"/>
    <property type="molecule type" value="Genomic_DNA"/>
</dbReference>